<gene>
    <name evidence="2" type="primary">ccmB</name>
</gene>
<feature type="transmembrane region" description="Helical" evidence="1">
    <location>
        <begin position="30"/>
        <end position="51"/>
    </location>
</feature>
<accession>A0A348AYV1</accession>
<dbReference type="EMBL" id="LC369600">
    <property type="protein sequence ID" value="BBD14169.1"/>
    <property type="molecule type" value="Genomic_DNA"/>
</dbReference>
<name>A0A348AYV1_9EUKA</name>
<feature type="transmembrane region" description="Helical" evidence="1">
    <location>
        <begin position="134"/>
        <end position="155"/>
    </location>
</feature>
<feature type="transmembrane region" description="Helical" evidence="1">
    <location>
        <begin position="57"/>
        <end position="76"/>
    </location>
</feature>
<geneLocation type="mitochondrion" evidence="2"/>
<keyword evidence="1" id="KW-0812">Transmembrane</keyword>
<feature type="transmembrane region" description="Helical" evidence="1">
    <location>
        <begin position="188"/>
        <end position="209"/>
    </location>
</feature>
<feature type="transmembrane region" description="Helical" evidence="1">
    <location>
        <begin position="97"/>
        <end position="122"/>
    </location>
</feature>
<reference evidence="2" key="1">
    <citation type="journal article" date="2018" name="Sci. Rep.">
        <title>Ophirina amphinema n. gen., n. sp., a New Deeply Branching Discobid with Phylogenetic Affinity to Jakobids.</title>
        <authorList>
            <person name="Yabuki A."/>
            <person name="Gyaltshen Y."/>
            <person name="Heiss A.A."/>
            <person name="Fujikura K."/>
            <person name="Kim E."/>
        </authorList>
    </citation>
    <scope>NUCLEOTIDE SEQUENCE</scope>
    <source>
        <strain evidence="2">JB</strain>
    </source>
</reference>
<protein>
    <submittedName>
        <fullName evidence="2">Heme ABC transporter permease</fullName>
    </submittedName>
</protein>
<sequence length="217" mass="25554">MVSFVLNFIVTFDCLRVDVSKLKLSKYLEVFSYVAAFLFLFQFLDIKSFFVLESFLLFIWISLLYTVLGYVDLYLVDHRSHEKLLFVRSLGYNALWVVLKGILLAFLRYGVLSSILFCYLITNFYDGNLFGVVSYILLTHFLLTALFTCFFILLYRSFLRPGVLLIILLPLVLPWLVCFHTYLITGYLYHFLFFLLVLVYVLMVLFNMYSISKLYSS</sequence>
<evidence type="ECO:0000313" key="2">
    <source>
        <dbReference type="EMBL" id="BBD14169.1"/>
    </source>
</evidence>
<keyword evidence="1" id="KW-0472">Membrane</keyword>
<feature type="transmembrane region" description="Helical" evidence="1">
    <location>
        <begin position="162"/>
        <end position="182"/>
    </location>
</feature>
<keyword evidence="1" id="KW-1133">Transmembrane helix</keyword>
<dbReference type="AlphaFoldDB" id="A0A348AYV1"/>
<proteinExistence type="predicted"/>
<organism evidence="2">
    <name type="scientific">Ophirina amphinema</name>
    <dbReference type="NCBI Taxonomy" id="2108040"/>
    <lineage>
        <taxon>Eukaryota</taxon>
        <taxon>Discoba</taxon>
        <taxon>Jakobida</taxon>
        <taxon>Ophirinina</taxon>
        <taxon>Ophirinidae</taxon>
        <taxon>Ophirina</taxon>
    </lineage>
</organism>
<keyword evidence="2" id="KW-0496">Mitochondrion</keyword>
<evidence type="ECO:0000256" key="1">
    <source>
        <dbReference type="SAM" id="Phobius"/>
    </source>
</evidence>